<gene>
    <name evidence="9" type="ORF">EDB95_1180</name>
</gene>
<dbReference type="InterPro" id="IPR050250">
    <property type="entry name" value="Macrolide_Exporter_MacB"/>
</dbReference>
<feature type="domain" description="MacB-like periplasmic core" evidence="8">
    <location>
        <begin position="20"/>
        <end position="241"/>
    </location>
</feature>
<sequence>MLRNYLKLAWRNLLRNRTSSLINIGGLAAGMAVAILIGLWIRDELSFDTYHANYDRIGQLKTHNGTDLNSTYDYLPLPLADAVRTTYASDFDAVVLSSGSDDHILSAGDKKFTQSGAYMQPAAPDMLTLHMREGSRRGLSDPHSILLSGGAAERLFGQESALGKTVTIDNTSTVTVTGVYDDLPDNSSFYNTTFIAPWDLLVSTNNFVKGDLGNWNDNSFHIYVLLSPHTSFATASAHIRNIEYPHLDAGRRANDPAIFVHPMSHWHLHNYFEHRVEVTSEAMKFVWFYGCIGVFVLLLACINFMNLSTARSEKRAKEVGIRKTIGSGRPALVRQFLSESVLLASLAWLAALVLVQLILPWFDEVSGKKIPMPWSDPWFWAAGAVFVLFTGVAAGSYPALYLSSFRPIRVLRNRSSSLPRKVLVVFQFTISIALVIGTLIVYHQVQYARNRPVGYDRQGLLQLPMTTPDFNGIFDRLSTELDATGVVSNVAESSLPVTSTWSNTGGVTWKGMDPNMDVDFAVVRVSPEYGKTVGFQLVEGRDFSRSFPTDSTGFIINETAARYMGLTRATGTTVHWSIPDDHFDKNFHIIGVVKDMVMNSPFQKVKQTLYWMGGAPSWITLRIRPDVPAGVALPKIAAVFKHLVPSAPFDYDFTDEAYAAKFQAEERVGKLAAFFALLAVLISCLGLFGLASYTAEQRTKEIGIRKVLGASVVRLWGLLTGDFVKLVVISCLVAVPLSTYFMRTWLAQYDYRVSVSWWILGLAAGGALMVTVCTVSFQAIRAALANPVKSLKTE</sequence>
<feature type="transmembrane region" description="Helical" evidence="6">
    <location>
        <begin position="341"/>
        <end position="359"/>
    </location>
</feature>
<accession>A0A4V3GLN1</accession>
<keyword evidence="10" id="KW-1185">Reference proteome</keyword>
<dbReference type="OrthoDB" id="5933722at2"/>
<comment type="subcellular location">
    <subcellularLocation>
        <location evidence="1">Cell membrane</location>
        <topology evidence="1">Multi-pass membrane protein</topology>
    </subcellularLocation>
</comment>
<comment type="caution">
    <text evidence="9">The sequence shown here is derived from an EMBL/GenBank/DDBJ whole genome shotgun (WGS) entry which is preliminary data.</text>
</comment>
<feature type="transmembrane region" description="Helical" evidence="6">
    <location>
        <begin position="21"/>
        <end position="41"/>
    </location>
</feature>
<dbReference type="Pfam" id="PF02687">
    <property type="entry name" value="FtsX"/>
    <property type="match status" value="2"/>
</dbReference>
<name>A0A4V3GLN1_9BACT</name>
<proteinExistence type="predicted"/>
<evidence type="ECO:0000256" key="4">
    <source>
        <dbReference type="ARBA" id="ARBA00022989"/>
    </source>
</evidence>
<evidence type="ECO:0000313" key="10">
    <source>
        <dbReference type="Proteomes" id="UP000294498"/>
    </source>
</evidence>
<feature type="domain" description="ABC3 transporter permease C-terminal" evidence="7">
    <location>
        <begin position="291"/>
        <end position="404"/>
    </location>
</feature>
<feature type="transmembrane region" description="Helical" evidence="6">
    <location>
        <begin position="671"/>
        <end position="694"/>
    </location>
</feature>
<dbReference type="AlphaFoldDB" id="A0A4V3GLN1"/>
<keyword evidence="5 6" id="KW-0472">Membrane</keyword>
<dbReference type="GO" id="GO:0005886">
    <property type="term" value="C:plasma membrane"/>
    <property type="evidence" value="ECO:0007669"/>
    <property type="project" value="UniProtKB-SubCell"/>
</dbReference>
<dbReference type="GO" id="GO:0022857">
    <property type="term" value="F:transmembrane transporter activity"/>
    <property type="evidence" value="ECO:0007669"/>
    <property type="project" value="TreeGrafter"/>
</dbReference>
<reference evidence="9 10" key="1">
    <citation type="submission" date="2019-03" db="EMBL/GenBank/DDBJ databases">
        <title>Genomic Encyclopedia of Type Strains, Phase IV (KMG-IV): sequencing the most valuable type-strain genomes for metagenomic binning, comparative biology and taxonomic classification.</title>
        <authorList>
            <person name="Goeker M."/>
        </authorList>
    </citation>
    <scope>NUCLEOTIDE SEQUENCE [LARGE SCALE GENOMIC DNA]</scope>
    <source>
        <strain evidence="9 10">DSM 100059</strain>
    </source>
</reference>
<evidence type="ECO:0000256" key="2">
    <source>
        <dbReference type="ARBA" id="ARBA00022475"/>
    </source>
</evidence>
<dbReference type="Proteomes" id="UP000294498">
    <property type="component" value="Unassembled WGS sequence"/>
</dbReference>
<evidence type="ECO:0000259" key="7">
    <source>
        <dbReference type="Pfam" id="PF02687"/>
    </source>
</evidence>
<dbReference type="PANTHER" id="PTHR30572:SF18">
    <property type="entry name" value="ABC-TYPE MACROLIDE FAMILY EXPORT SYSTEM PERMEASE COMPONENT 2"/>
    <property type="match status" value="1"/>
</dbReference>
<dbReference type="PANTHER" id="PTHR30572">
    <property type="entry name" value="MEMBRANE COMPONENT OF TRANSPORTER-RELATED"/>
    <property type="match status" value="1"/>
</dbReference>
<evidence type="ECO:0000256" key="5">
    <source>
        <dbReference type="ARBA" id="ARBA00023136"/>
    </source>
</evidence>
<evidence type="ECO:0000256" key="3">
    <source>
        <dbReference type="ARBA" id="ARBA00022692"/>
    </source>
</evidence>
<feature type="domain" description="MacB-like periplasmic core" evidence="8">
    <location>
        <begin position="429"/>
        <end position="602"/>
    </location>
</feature>
<evidence type="ECO:0000313" key="9">
    <source>
        <dbReference type="EMBL" id="TDX00163.1"/>
    </source>
</evidence>
<feature type="transmembrane region" description="Helical" evidence="6">
    <location>
        <begin position="379"/>
        <end position="402"/>
    </location>
</feature>
<keyword evidence="4 6" id="KW-1133">Transmembrane helix</keyword>
<feature type="domain" description="ABC3 transporter permease C-terminal" evidence="7">
    <location>
        <begin position="674"/>
        <end position="783"/>
    </location>
</feature>
<protein>
    <submittedName>
        <fullName evidence="9">ABC-type antimicrobial peptide transport system permease subunit</fullName>
    </submittedName>
</protein>
<dbReference type="InterPro" id="IPR003838">
    <property type="entry name" value="ABC3_permease_C"/>
</dbReference>
<evidence type="ECO:0000256" key="1">
    <source>
        <dbReference type="ARBA" id="ARBA00004651"/>
    </source>
</evidence>
<dbReference type="Pfam" id="PF12704">
    <property type="entry name" value="MacB_PCD"/>
    <property type="match status" value="2"/>
</dbReference>
<dbReference type="InterPro" id="IPR025857">
    <property type="entry name" value="MacB_PCD"/>
</dbReference>
<feature type="transmembrane region" description="Helical" evidence="6">
    <location>
        <begin position="715"/>
        <end position="737"/>
    </location>
</feature>
<organism evidence="9 10">
    <name type="scientific">Dinghuibacter silviterrae</name>
    <dbReference type="NCBI Taxonomy" id="1539049"/>
    <lineage>
        <taxon>Bacteria</taxon>
        <taxon>Pseudomonadati</taxon>
        <taxon>Bacteroidota</taxon>
        <taxon>Chitinophagia</taxon>
        <taxon>Chitinophagales</taxon>
        <taxon>Chitinophagaceae</taxon>
        <taxon>Dinghuibacter</taxon>
    </lineage>
</organism>
<keyword evidence="3 6" id="KW-0812">Transmembrane</keyword>
<dbReference type="EMBL" id="SODV01000001">
    <property type="protein sequence ID" value="TDX00163.1"/>
    <property type="molecule type" value="Genomic_DNA"/>
</dbReference>
<feature type="transmembrane region" description="Helical" evidence="6">
    <location>
        <begin position="757"/>
        <end position="780"/>
    </location>
</feature>
<evidence type="ECO:0000256" key="6">
    <source>
        <dbReference type="SAM" id="Phobius"/>
    </source>
</evidence>
<keyword evidence="2" id="KW-1003">Cell membrane</keyword>
<feature type="transmembrane region" description="Helical" evidence="6">
    <location>
        <begin position="422"/>
        <end position="442"/>
    </location>
</feature>
<evidence type="ECO:0000259" key="8">
    <source>
        <dbReference type="Pfam" id="PF12704"/>
    </source>
</evidence>
<feature type="transmembrane region" description="Helical" evidence="6">
    <location>
        <begin position="286"/>
        <end position="307"/>
    </location>
</feature>